<feature type="compositionally biased region" description="Acidic residues" evidence="1">
    <location>
        <begin position="13"/>
        <end position="22"/>
    </location>
</feature>
<feature type="compositionally biased region" description="Basic and acidic residues" evidence="1">
    <location>
        <begin position="59"/>
        <end position="75"/>
    </location>
</feature>
<feature type="compositionally biased region" description="Basic and acidic residues" evidence="1">
    <location>
        <begin position="298"/>
        <end position="309"/>
    </location>
</feature>
<feature type="compositionally biased region" description="Polar residues" evidence="1">
    <location>
        <begin position="218"/>
        <end position="227"/>
    </location>
</feature>
<sequence>MSFQLDDYRRPIEEEEFDDTELETPVRLNTSNIKQTETANGLYRSFRASGVNYGATSNLRKESGLSKEAKSKTGNDKGSPIHKNAKDPDILTIGSPPSLKFDKSISLDEKHKQRLKNHSPTPVTRLKPPTSELSPVDHSPVSYKVAKPSIERKGDGKDKARATETPLSKIRHDDEAKQSILDRVNTTLESIKRTEPNDEGIHATTRPSDVSPAKARYTRSNDGTVQPSYDFEVDEPDFVHAPSETAQQPEKEVPHSRSEQLHLNFDVHERDDVLSRPDVNISPIHNDNTLGNSTPLSNRKENSVLHDERNRNLNRNRNRDLDRETELEFQLGGDSTTWWTATQWSKLMKVVNSKVVSRKDAINSQLLMKELGCSSKEDLQRRYDFLKYYRNK</sequence>
<keyword evidence="3" id="KW-1185">Reference proteome</keyword>
<dbReference type="Proteomes" id="UP001204833">
    <property type="component" value="Unassembled WGS sequence"/>
</dbReference>
<dbReference type="AlphaFoldDB" id="A0AAD5FX13"/>
<proteinExistence type="predicted"/>
<accession>A0AAD5FX13</accession>
<comment type="caution">
    <text evidence="2">The sequence shown here is derived from an EMBL/GenBank/DDBJ whole genome shotgun (WGS) entry which is preliminary data.</text>
</comment>
<reference evidence="2 3" key="1">
    <citation type="journal article" date="2022" name="DNA Res.">
        <title>Genome analysis of five recently described species of the CUG-Ser clade uncovers Candida theae as a new hybrid lineage with pathogenic potential in the Candida parapsilosis species complex.</title>
        <authorList>
            <person name="Mixao V."/>
            <person name="Del Olmo V."/>
            <person name="Hegedusova E."/>
            <person name="Saus E."/>
            <person name="Pryszcz L."/>
            <person name="Cillingova A."/>
            <person name="Nosek J."/>
            <person name="Gabaldon T."/>
        </authorList>
    </citation>
    <scope>NUCLEOTIDE SEQUENCE [LARGE SCALE GENOMIC DNA]</scope>
    <source>
        <strain evidence="2 3">CBS 12239</strain>
    </source>
</reference>
<feature type="compositionally biased region" description="Basic and acidic residues" evidence="1">
    <location>
        <begin position="100"/>
        <end position="111"/>
    </location>
</feature>
<gene>
    <name evidence="2" type="ORF">KGF57_004342</name>
</gene>
<dbReference type="EMBL" id="JAIHNG010000157">
    <property type="protein sequence ID" value="KAI5950379.1"/>
    <property type="molecule type" value="Genomic_DNA"/>
</dbReference>
<feature type="compositionally biased region" description="Basic and acidic residues" evidence="1">
    <location>
        <begin position="149"/>
        <end position="162"/>
    </location>
</feature>
<feature type="compositionally biased region" description="Basic and acidic residues" evidence="1">
    <location>
        <begin position="190"/>
        <end position="201"/>
    </location>
</feature>
<evidence type="ECO:0000313" key="3">
    <source>
        <dbReference type="Proteomes" id="UP001204833"/>
    </source>
</evidence>
<feature type="region of interest" description="Disordered" evidence="1">
    <location>
        <begin position="1"/>
        <end position="22"/>
    </location>
</feature>
<name>A0AAD5FX13_9ASCO</name>
<dbReference type="GeneID" id="76152386"/>
<feature type="region of interest" description="Disordered" evidence="1">
    <location>
        <begin position="277"/>
        <end position="309"/>
    </location>
</feature>
<protein>
    <submittedName>
        <fullName evidence="2">Uncharacterized protein</fullName>
    </submittedName>
</protein>
<feature type="compositionally biased region" description="Basic and acidic residues" evidence="1">
    <location>
        <begin position="1"/>
        <end position="12"/>
    </location>
</feature>
<evidence type="ECO:0000256" key="1">
    <source>
        <dbReference type="SAM" id="MobiDB-lite"/>
    </source>
</evidence>
<dbReference type="RefSeq" id="XP_051607185.1">
    <property type="nucleotide sequence ID" value="XM_051753842.1"/>
</dbReference>
<feature type="compositionally biased region" description="Polar residues" evidence="1">
    <location>
        <begin position="283"/>
        <end position="297"/>
    </location>
</feature>
<feature type="region of interest" description="Disordered" evidence="1">
    <location>
        <begin position="53"/>
        <end position="230"/>
    </location>
</feature>
<evidence type="ECO:0000313" key="2">
    <source>
        <dbReference type="EMBL" id="KAI5950379.1"/>
    </source>
</evidence>
<organism evidence="2 3">
    <name type="scientific">Candida theae</name>
    <dbReference type="NCBI Taxonomy" id="1198502"/>
    <lineage>
        <taxon>Eukaryota</taxon>
        <taxon>Fungi</taxon>
        <taxon>Dikarya</taxon>
        <taxon>Ascomycota</taxon>
        <taxon>Saccharomycotina</taxon>
        <taxon>Pichiomycetes</taxon>
        <taxon>Debaryomycetaceae</taxon>
        <taxon>Candida/Lodderomyces clade</taxon>
        <taxon>Candida</taxon>
    </lineage>
</organism>